<dbReference type="Proteomes" id="UP000245119">
    <property type="component" value="Linkage Group LG6"/>
</dbReference>
<organism evidence="2 3">
    <name type="scientific">Pomacea canaliculata</name>
    <name type="common">Golden apple snail</name>
    <dbReference type="NCBI Taxonomy" id="400727"/>
    <lineage>
        <taxon>Eukaryota</taxon>
        <taxon>Metazoa</taxon>
        <taxon>Spiralia</taxon>
        <taxon>Lophotrochozoa</taxon>
        <taxon>Mollusca</taxon>
        <taxon>Gastropoda</taxon>
        <taxon>Caenogastropoda</taxon>
        <taxon>Architaenioglossa</taxon>
        <taxon>Ampullarioidea</taxon>
        <taxon>Ampullariidae</taxon>
        <taxon>Pomacea</taxon>
    </lineage>
</organism>
<name>A0A2T7P6W0_POMCA</name>
<keyword evidence="3" id="KW-1185">Reference proteome</keyword>
<evidence type="ECO:0008006" key="4">
    <source>
        <dbReference type="Google" id="ProtNLM"/>
    </source>
</evidence>
<protein>
    <recommendedName>
        <fullName evidence="4">Secreted protein</fullName>
    </recommendedName>
</protein>
<evidence type="ECO:0000313" key="2">
    <source>
        <dbReference type="EMBL" id="PVD29160.1"/>
    </source>
</evidence>
<sequence>MQHRWQPGCSLVSMTSIVCWLPGVRSGGHLDMARVTMRTHLVGGVELRGLGKHAINWTVTMAEESFEERKFKCVVWSRNVY</sequence>
<keyword evidence="1" id="KW-0732">Signal</keyword>
<reference evidence="2 3" key="1">
    <citation type="submission" date="2018-04" db="EMBL/GenBank/DDBJ databases">
        <title>The genome of golden apple snail Pomacea canaliculata provides insight into stress tolerance and invasive adaptation.</title>
        <authorList>
            <person name="Liu C."/>
            <person name="Liu B."/>
            <person name="Ren Y."/>
            <person name="Zhang Y."/>
            <person name="Wang H."/>
            <person name="Li S."/>
            <person name="Jiang F."/>
            <person name="Yin L."/>
            <person name="Zhang G."/>
            <person name="Qian W."/>
            <person name="Fan W."/>
        </authorList>
    </citation>
    <scope>NUCLEOTIDE SEQUENCE [LARGE SCALE GENOMIC DNA]</scope>
    <source>
        <strain evidence="2">SZHN2017</strain>
        <tissue evidence="2">Muscle</tissue>
    </source>
</reference>
<evidence type="ECO:0000256" key="1">
    <source>
        <dbReference type="SAM" id="SignalP"/>
    </source>
</evidence>
<dbReference type="EMBL" id="PZQS01000006">
    <property type="protein sequence ID" value="PVD29160.1"/>
    <property type="molecule type" value="Genomic_DNA"/>
</dbReference>
<accession>A0A2T7P6W0</accession>
<evidence type="ECO:0000313" key="3">
    <source>
        <dbReference type="Proteomes" id="UP000245119"/>
    </source>
</evidence>
<comment type="caution">
    <text evidence="2">The sequence shown here is derived from an EMBL/GenBank/DDBJ whole genome shotgun (WGS) entry which is preliminary data.</text>
</comment>
<feature type="signal peptide" evidence="1">
    <location>
        <begin position="1"/>
        <end position="26"/>
    </location>
</feature>
<dbReference type="AlphaFoldDB" id="A0A2T7P6W0"/>
<feature type="chain" id="PRO_5015575560" description="Secreted protein" evidence="1">
    <location>
        <begin position="27"/>
        <end position="81"/>
    </location>
</feature>
<proteinExistence type="predicted"/>
<gene>
    <name evidence="2" type="ORF">C0Q70_11757</name>
</gene>